<dbReference type="PROSITE" id="PS50850">
    <property type="entry name" value="MFS"/>
    <property type="match status" value="1"/>
</dbReference>
<proteinExistence type="predicted"/>
<gene>
    <name evidence="9" type="ORF">J2S77_000043</name>
</gene>
<dbReference type="CDD" id="cd06173">
    <property type="entry name" value="MFS_MefA_like"/>
    <property type="match status" value="1"/>
</dbReference>
<dbReference type="Proteomes" id="UP001224359">
    <property type="component" value="Unassembled WGS sequence"/>
</dbReference>
<dbReference type="Gene3D" id="1.20.1250.20">
    <property type="entry name" value="MFS general substrate transporter like domains"/>
    <property type="match status" value="1"/>
</dbReference>
<evidence type="ECO:0000256" key="6">
    <source>
        <dbReference type="ARBA" id="ARBA00023136"/>
    </source>
</evidence>
<dbReference type="InterPro" id="IPR011701">
    <property type="entry name" value="MFS"/>
</dbReference>
<organism evidence="9 10">
    <name type="scientific">Alkalibacillus salilacus</name>
    <dbReference type="NCBI Taxonomy" id="284582"/>
    <lineage>
        <taxon>Bacteria</taxon>
        <taxon>Bacillati</taxon>
        <taxon>Bacillota</taxon>
        <taxon>Bacilli</taxon>
        <taxon>Bacillales</taxon>
        <taxon>Bacillaceae</taxon>
        <taxon>Alkalibacillus</taxon>
    </lineage>
</organism>
<keyword evidence="3" id="KW-1003">Cell membrane</keyword>
<comment type="caution">
    <text evidence="9">The sequence shown here is derived from an EMBL/GenBank/DDBJ whole genome shotgun (WGS) entry which is preliminary data.</text>
</comment>
<dbReference type="InterPro" id="IPR020846">
    <property type="entry name" value="MFS_dom"/>
</dbReference>
<feature type="transmembrane region" description="Helical" evidence="7">
    <location>
        <begin position="316"/>
        <end position="339"/>
    </location>
</feature>
<evidence type="ECO:0000313" key="9">
    <source>
        <dbReference type="EMBL" id="MDQ0158093.1"/>
    </source>
</evidence>
<feature type="transmembrane region" description="Helical" evidence="7">
    <location>
        <begin position="91"/>
        <end position="124"/>
    </location>
</feature>
<evidence type="ECO:0000256" key="2">
    <source>
        <dbReference type="ARBA" id="ARBA00022448"/>
    </source>
</evidence>
<accession>A0ABT9VAX1</accession>
<sequence>MNETNAVSLIRNKLFIYFFLTLLASTLSVSFYLFTVNWYVVDELQLEAKLGLVFFASSVPRLVFMLIGGAIADRVNKATVMLLSDLTKGLLLVAVIVLLLVDLFSIGILIGLSFVFGLLDAFFWPSSSSLMPSLVSRDQLTRANSIVQTTQRASTIIGPLLAGLVIGFGSYEVMFAFVSAMLLLAAIVDLIIRKNVSYDQDELNESSSVWHNIKEGFAYLKQSPFMLALMLSSVSMNLFLSGPMQVGLPLFARDILNGDEFTYSLLSGMLGVGTLVGALLIGVLNVRQKRGMVALTGIMLLGLFMVAFSLTDSLLLSLMFISLIGLVISTIDVPIISAIQAHTEKKYIGRMMSLMSFASMGLIPVSYLLTSFLISLGLTIDTILLSSSVCLMVVGVFVLVFAKSLRTVN</sequence>
<dbReference type="SUPFAM" id="SSF103473">
    <property type="entry name" value="MFS general substrate transporter"/>
    <property type="match status" value="1"/>
</dbReference>
<evidence type="ECO:0000259" key="8">
    <source>
        <dbReference type="PROSITE" id="PS50850"/>
    </source>
</evidence>
<keyword evidence="5 7" id="KW-1133">Transmembrane helix</keyword>
<feature type="transmembrane region" description="Helical" evidence="7">
    <location>
        <begin position="52"/>
        <end position="71"/>
    </location>
</feature>
<feature type="transmembrane region" description="Helical" evidence="7">
    <location>
        <begin position="173"/>
        <end position="192"/>
    </location>
</feature>
<evidence type="ECO:0000256" key="4">
    <source>
        <dbReference type="ARBA" id="ARBA00022692"/>
    </source>
</evidence>
<keyword evidence="10" id="KW-1185">Reference proteome</keyword>
<evidence type="ECO:0000256" key="3">
    <source>
        <dbReference type="ARBA" id="ARBA00022475"/>
    </source>
</evidence>
<keyword evidence="4 7" id="KW-0812">Transmembrane</keyword>
<keyword evidence="6 7" id="KW-0472">Membrane</keyword>
<comment type="subcellular location">
    <subcellularLocation>
        <location evidence="1">Cell membrane</location>
        <topology evidence="1">Multi-pass membrane protein</topology>
    </subcellularLocation>
</comment>
<evidence type="ECO:0000313" key="10">
    <source>
        <dbReference type="Proteomes" id="UP001224359"/>
    </source>
</evidence>
<feature type="transmembrane region" description="Helical" evidence="7">
    <location>
        <begin position="291"/>
        <end position="310"/>
    </location>
</feature>
<dbReference type="PANTHER" id="PTHR23513:SF6">
    <property type="entry name" value="MAJOR FACILITATOR SUPERFAMILY ASSOCIATED DOMAIN-CONTAINING PROTEIN"/>
    <property type="match status" value="1"/>
</dbReference>
<protein>
    <submittedName>
        <fullName evidence="9">MFS family permease</fullName>
    </submittedName>
</protein>
<dbReference type="PANTHER" id="PTHR23513">
    <property type="entry name" value="INTEGRAL MEMBRANE EFFLUX PROTEIN-RELATED"/>
    <property type="match status" value="1"/>
</dbReference>
<reference evidence="9 10" key="1">
    <citation type="submission" date="2023-07" db="EMBL/GenBank/DDBJ databases">
        <title>Genomic Encyclopedia of Type Strains, Phase IV (KMG-IV): sequencing the most valuable type-strain genomes for metagenomic binning, comparative biology and taxonomic classification.</title>
        <authorList>
            <person name="Goeker M."/>
        </authorList>
    </citation>
    <scope>NUCLEOTIDE SEQUENCE [LARGE SCALE GENOMIC DNA]</scope>
    <source>
        <strain evidence="9 10">DSM 16460</strain>
    </source>
</reference>
<evidence type="ECO:0000256" key="7">
    <source>
        <dbReference type="SAM" id="Phobius"/>
    </source>
</evidence>
<feature type="transmembrane region" description="Helical" evidence="7">
    <location>
        <begin position="382"/>
        <end position="402"/>
    </location>
</feature>
<dbReference type="Pfam" id="PF07690">
    <property type="entry name" value="MFS_1"/>
    <property type="match status" value="1"/>
</dbReference>
<feature type="transmembrane region" description="Helical" evidence="7">
    <location>
        <begin position="261"/>
        <end position="284"/>
    </location>
</feature>
<dbReference type="EMBL" id="JAUSTQ010000001">
    <property type="protein sequence ID" value="MDQ0158093.1"/>
    <property type="molecule type" value="Genomic_DNA"/>
</dbReference>
<keyword evidence="2" id="KW-0813">Transport</keyword>
<name>A0ABT9VAX1_9BACI</name>
<evidence type="ECO:0000256" key="5">
    <source>
        <dbReference type="ARBA" id="ARBA00022989"/>
    </source>
</evidence>
<evidence type="ECO:0000256" key="1">
    <source>
        <dbReference type="ARBA" id="ARBA00004651"/>
    </source>
</evidence>
<dbReference type="InterPro" id="IPR036259">
    <property type="entry name" value="MFS_trans_sf"/>
</dbReference>
<feature type="transmembrane region" description="Helical" evidence="7">
    <location>
        <begin position="224"/>
        <end position="241"/>
    </location>
</feature>
<feature type="transmembrane region" description="Helical" evidence="7">
    <location>
        <begin position="14"/>
        <end position="40"/>
    </location>
</feature>
<feature type="transmembrane region" description="Helical" evidence="7">
    <location>
        <begin position="351"/>
        <end position="376"/>
    </location>
</feature>
<feature type="domain" description="Major facilitator superfamily (MFS) profile" evidence="8">
    <location>
        <begin position="14"/>
        <end position="406"/>
    </location>
</feature>